<keyword evidence="2" id="KW-1185">Reference proteome</keyword>
<evidence type="ECO:0008006" key="3">
    <source>
        <dbReference type="Google" id="ProtNLM"/>
    </source>
</evidence>
<dbReference type="RefSeq" id="WP_345679497.1">
    <property type="nucleotide sequence ID" value="NZ_BAABHS010000032.1"/>
</dbReference>
<proteinExistence type="predicted"/>
<dbReference type="Gene3D" id="3.30.70.100">
    <property type="match status" value="1"/>
</dbReference>
<comment type="caution">
    <text evidence="1">The sequence shown here is derived from an EMBL/GenBank/DDBJ whole genome shotgun (WGS) entry which is preliminary data.</text>
</comment>
<evidence type="ECO:0000313" key="2">
    <source>
        <dbReference type="Proteomes" id="UP001500466"/>
    </source>
</evidence>
<reference evidence="2" key="1">
    <citation type="journal article" date="2019" name="Int. J. Syst. Evol. Microbiol.">
        <title>The Global Catalogue of Microorganisms (GCM) 10K type strain sequencing project: providing services to taxonomists for standard genome sequencing and annotation.</title>
        <authorList>
            <consortium name="The Broad Institute Genomics Platform"/>
            <consortium name="The Broad Institute Genome Sequencing Center for Infectious Disease"/>
            <person name="Wu L."/>
            <person name="Ma J."/>
        </authorList>
    </citation>
    <scope>NUCLEOTIDE SEQUENCE [LARGE SCALE GENOMIC DNA]</scope>
    <source>
        <strain evidence="2">JCM 17986</strain>
    </source>
</reference>
<accession>A0ABP9I4M2</accession>
<name>A0ABP9I4M2_9ACTN</name>
<gene>
    <name evidence="1" type="ORF">GCM10023205_66560</name>
</gene>
<dbReference type="EMBL" id="BAABHS010000032">
    <property type="protein sequence ID" value="GAA4986644.1"/>
    <property type="molecule type" value="Genomic_DNA"/>
</dbReference>
<dbReference type="InterPro" id="IPR011008">
    <property type="entry name" value="Dimeric_a/b-barrel"/>
</dbReference>
<dbReference type="SUPFAM" id="SSF54909">
    <property type="entry name" value="Dimeric alpha+beta barrel"/>
    <property type="match status" value="1"/>
</dbReference>
<evidence type="ECO:0000313" key="1">
    <source>
        <dbReference type="EMBL" id="GAA4986644.1"/>
    </source>
</evidence>
<organism evidence="1 2">
    <name type="scientific">Yinghuangia aomiensis</name>
    <dbReference type="NCBI Taxonomy" id="676205"/>
    <lineage>
        <taxon>Bacteria</taxon>
        <taxon>Bacillati</taxon>
        <taxon>Actinomycetota</taxon>
        <taxon>Actinomycetes</taxon>
        <taxon>Kitasatosporales</taxon>
        <taxon>Streptomycetaceae</taxon>
        <taxon>Yinghuangia</taxon>
    </lineage>
</organism>
<sequence length="107" mass="11626">MSDVRILDTVVLRGADADAWTAAWRQDYLPGAVRRGLTLVESWREHVDTDAIAVHTLWKLPGAKAFFGMRAAAGADPAVAAFWADTDALAVRRTRHVGLVDTPEVTA</sequence>
<protein>
    <recommendedName>
        <fullName evidence="3">NIPSNAP protein</fullName>
    </recommendedName>
</protein>
<dbReference type="Proteomes" id="UP001500466">
    <property type="component" value="Unassembled WGS sequence"/>
</dbReference>